<evidence type="ECO:0000256" key="3">
    <source>
        <dbReference type="ARBA" id="ARBA00022806"/>
    </source>
</evidence>
<feature type="non-terminal residue" evidence="6">
    <location>
        <position position="1"/>
    </location>
</feature>
<gene>
    <name evidence="6" type="ORF">B0H15DRAFT_958582</name>
</gene>
<dbReference type="AlphaFoldDB" id="A0AAD6TKA0"/>
<reference evidence="6" key="1">
    <citation type="submission" date="2023-03" db="EMBL/GenBank/DDBJ databases">
        <title>Massive genome expansion in bonnet fungi (Mycena s.s.) driven by repeated elements and novel gene families across ecological guilds.</title>
        <authorList>
            <consortium name="Lawrence Berkeley National Laboratory"/>
            <person name="Harder C.B."/>
            <person name="Miyauchi S."/>
            <person name="Viragh M."/>
            <person name="Kuo A."/>
            <person name="Thoen E."/>
            <person name="Andreopoulos B."/>
            <person name="Lu D."/>
            <person name="Skrede I."/>
            <person name="Drula E."/>
            <person name="Henrissat B."/>
            <person name="Morin E."/>
            <person name="Kohler A."/>
            <person name="Barry K."/>
            <person name="LaButti K."/>
            <person name="Morin E."/>
            <person name="Salamov A."/>
            <person name="Lipzen A."/>
            <person name="Mereny Z."/>
            <person name="Hegedus B."/>
            <person name="Baldrian P."/>
            <person name="Stursova M."/>
            <person name="Weitz H."/>
            <person name="Taylor A."/>
            <person name="Grigoriev I.V."/>
            <person name="Nagy L.G."/>
            <person name="Martin F."/>
            <person name="Kauserud H."/>
        </authorList>
    </citation>
    <scope>NUCLEOTIDE SEQUENCE</scope>
    <source>
        <strain evidence="6">CBHHK173m</strain>
    </source>
</reference>
<evidence type="ECO:0000256" key="1">
    <source>
        <dbReference type="ARBA" id="ARBA00022741"/>
    </source>
</evidence>
<evidence type="ECO:0008006" key="8">
    <source>
        <dbReference type="Google" id="ProtNLM"/>
    </source>
</evidence>
<evidence type="ECO:0000313" key="7">
    <source>
        <dbReference type="Proteomes" id="UP001222325"/>
    </source>
</evidence>
<dbReference type="SUPFAM" id="SSF52540">
    <property type="entry name" value="P-loop containing nucleoside triphosphate hydrolases"/>
    <property type="match status" value="1"/>
</dbReference>
<dbReference type="PANTHER" id="PTHR18934">
    <property type="entry name" value="ATP-DEPENDENT RNA HELICASE"/>
    <property type="match status" value="1"/>
</dbReference>
<dbReference type="Gene3D" id="3.40.50.300">
    <property type="entry name" value="P-loop containing nucleotide triphosphate hydrolases"/>
    <property type="match status" value="1"/>
</dbReference>
<dbReference type="GO" id="GO:0016787">
    <property type="term" value="F:hydrolase activity"/>
    <property type="evidence" value="ECO:0007669"/>
    <property type="project" value="UniProtKB-KW"/>
</dbReference>
<dbReference type="InterPro" id="IPR027417">
    <property type="entry name" value="P-loop_NTPase"/>
</dbReference>
<sequence>MPATLTATLAKPKKIPILRPSPTKTPPRMRKPTPAWVDVSDAEDRIGGKRRRWRGREAAAPSQDGTANGASKRPGPQATSTPPRKKARLSGPAPAPAVSSIQEQRRLLPIAKGREALVAEIRANEVTVLLGETGSGKTTRGGPQYLLEAGLAGAAGLIGITQPRRVAALSLAARVALEQGAP</sequence>
<evidence type="ECO:0000256" key="2">
    <source>
        <dbReference type="ARBA" id="ARBA00022801"/>
    </source>
</evidence>
<keyword evidence="2" id="KW-0378">Hydrolase</keyword>
<keyword evidence="4" id="KW-0067">ATP-binding</keyword>
<proteinExistence type="predicted"/>
<dbReference type="EMBL" id="JARJCN010000186">
    <property type="protein sequence ID" value="KAJ7065075.1"/>
    <property type="molecule type" value="Genomic_DNA"/>
</dbReference>
<organism evidence="6 7">
    <name type="scientific">Mycena belliarum</name>
    <dbReference type="NCBI Taxonomy" id="1033014"/>
    <lineage>
        <taxon>Eukaryota</taxon>
        <taxon>Fungi</taxon>
        <taxon>Dikarya</taxon>
        <taxon>Basidiomycota</taxon>
        <taxon>Agaricomycotina</taxon>
        <taxon>Agaricomycetes</taxon>
        <taxon>Agaricomycetidae</taxon>
        <taxon>Agaricales</taxon>
        <taxon>Marasmiineae</taxon>
        <taxon>Mycenaceae</taxon>
        <taxon>Mycena</taxon>
    </lineage>
</organism>
<dbReference type="GO" id="GO:0003723">
    <property type="term" value="F:RNA binding"/>
    <property type="evidence" value="ECO:0007669"/>
    <property type="project" value="TreeGrafter"/>
</dbReference>
<name>A0AAD6TKA0_9AGAR</name>
<dbReference type="GO" id="GO:0004386">
    <property type="term" value="F:helicase activity"/>
    <property type="evidence" value="ECO:0007669"/>
    <property type="project" value="UniProtKB-KW"/>
</dbReference>
<accession>A0AAD6TKA0</accession>
<keyword evidence="3" id="KW-0347">Helicase</keyword>
<evidence type="ECO:0000313" key="6">
    <source>
        <dbReference type="EMBL" id="KAJ7065075.1"/>
    </source>
</evidence>
<keyword evidence="7" id="KW-1185">Reference proteome</keyword>
<protein>
    <recommendedName>
        <fullName evidence="8">ATP-dependent RNA helicase</fullName>
    </recommendedName>
</protein>
<evidence type="ECO:0000256" key="5">
    <source>
        <dbReference type="SAM" id="MobiDB-lite"/>
    </source>
</evidence>
<dbReference type="Proteomes" id="UP001222325">
    <property type="component" value="Unassembled WGS sequence"/>
</dbReference>
<dbReference type="PANTHER" id="PTHR18934:SF99">
    <property type="entry name" value="ATP-DEPENDENT RNA HELICASE DHX37-RELATED"/>
    <property type="match status" value="1"/>
</dbReference>
<evidence type="ECO:0000256" key="4">
    <source>
        <dbReference type="ARBA" id="ARBA00022840"/>
    </source>
</evidence>
<comment type="caution">
    <text evidence="6">The sequence shown here is derived from an EMBL/GenBank/DDBJ whole genome shotgun (WGS) entry which is preliminary data.</text>
</comment>
<feature type="region of interest" description="Disordered" evidence="5">
    <location>
        <begin position="1"/>
        <end position="103"/>
    </location>
</feature>
<dbReference type="GO" id="GO:0005524">
    <property type="term" value="F:ATP binding"/>
    <property type="evidence" value="ECO:0007669"/>
    <property type="project" value="UniProtKB-KW"/>
</dbReference>
<keyword evidence="1" id="KW-0547">Nucleotide-binding</keyword>